<gene>
    <name evidence="1" type="primary">ORF56097</name>
</gene>
<dbReference type="EMBL" id="HACG01018876">
    <property type="protein sequence ID" value="CEK65741.1"/>
    <property type="molecule type" value="Transcribed_RNA"/>
</dbReference>
<reference evidence="1" key="1">
    <citation type="submission" date="2014-12" db="EMBL/GenBank/DDBJ databases">
        <title>Insight into the proteome of Arion vulgaris.</title>
        <authorList>
            <person name="Aradska J."/>
            <person name="Bulat T."/>
            <person name="Smidak R."/>
            <person name="Sarate P."/>
            <person name="Gangsoo J."/>
            <person name="Sialana F."/>
            <person name="Bilban M."/>
            <person name="Lubec G."/>
        </authorList>
    </citation>
    <scope>NUCLEOTIDE SEQUENCE</scope>
    <source>
        <tissue evidence="1">Skin</tissue>
    </source>
</reference>
<organism evidence="1">
    <name type="scientific">Arion vulgaris</name>
    <dbReference type="NCBI Taxonomy" id="1028688"/>
    <lineage>
        <taxon>Eukaryota</taxon>
        <taxon>Metazoa</taxon>
        <taxon>Spiralia</taxon>
        <taxon>Lophotrochozoa</taxon>
        <taxon>Mollusca</taxon>
        <taxon>Gastropoda</taxon>
        <taxon>Heterobranchia</taxon>
        <taxon>Euthyneura</taxon>
        <taxon>Panpulmonata</taxon>
        <taxon>Eupulmonata</taxon>
        <taxon>Stylommatophora</taxon>
        <taxon>Helicina</taxon>
        <taxon>Arionoidea</taxon>
        <taxon>Arionidae</taxon>
        <taxon>Arion</taxon>
    </lineage>
</organism>
<evidence type="ECO:0000313" key="1">
    <source>
        <dbReference type="EMBL" id="CEK65741.1"/>
    </source>
</evidence>
<sequence>MYIKLNAVCILFNLLCVGSRYYHHFYKLLFSVLLQTRDIKCKFSAKLLV</sequence>
<protein>
    <submittedName>
        <fullName evidence="1">Uncharacterized protein</fullName>
    </submittedName>
</protein>
<feature type="non-terminal residue" evidence="1">
    <location>
        <position position="49"/>
    </location>
</feature>
<proteinExistence type="predicted"/>
<dbReference type="AlphaFoldDB" id="A0A0B6ZCZ4"/>
<name>A0A0B6ZCZ4_9EUPU</name>
<accession>A0A0B6ZCZ4</accession>